<dbReference type="PROSITE" id="PS51186">
    <property type="entry name" value="GNAT"/>
    <property type="match status" value="1"/>
</dbReference>
<gene>
    <name evidence="4" type="ORF">EAH84_05135</name>
</gene>
<accession>A0A502CK33</accession>
<evidence type="ECO:0000313" key="4">
    <source>
        <dbReference type="EMBL" id="TPG13577.1"/>
    </source>
</evidence>
<feature type="domain" description="N-acetyltransferase" evidence="3">
    <location>
        <begin position="2"/>
        <end position="168"/>
    </location>
</feature>
<dbReference type="SUPFAM" id="SSF55729">
    <property type="entry name" value="Acyl-CoA N-acyltransferases (Nat)"/>
    <property type="match status" value="1"/>
</dbReference>
<dbReference type="EMBL" id="RCZK01000003">
    <property type="protein sequence ID" value="TPG13577.1"/>
    <property type="molecule type" value="Genomic_DNA"/>
</dbReference>
<evidence type="ECO:0000259" key="3">
    <source>
        <dbReference type="PROSITE" id="PS51186"/>
    </source>
</evidence>
<dbReference type="CDD" id="cd04301">
    <property type="entry name" value="NAT_SF"/>
    <property type="match status" value="1"/>
</dbReference>
<keyword evidence="1 4" id="KW-0808">Transferase</keyword>
<reference evidence="4 5" key="1">
    <citation type="journal article" date="2019" name="Environ. Microbiol.">
        <title>Species interactions and distinct microbial communities in high Arctic permafrost affected cryosols are associated with the CH4 and CO2 gas fluxes.</title>
        <authorList>
            <person name="Altshuler I."/>
            <person name="Hamel J."/>
            <person name="Turney S."/>
            <person name="Magnuson E."/>
            <person name="Levesque R."/>
            <person name="Greer C."/>
            <person name="Whyte L.G."/>
        </authorList>
    </citation>
    <scope>NUCLEOTIDE SEQUENCE [LARGE SCALE GENOMIC DNA]</scope>
    <source>
        <strain evidence="4 5">S5.1</strain>
    </source>
</reference>
<dbReference type="InterPro" id="IPR050832">
    <property type="entry name" value="Bact_Acetyltransf"/>
</dbReference>
<dbReference type="PANTHER" id="PTHR43877:SF2">
    <property type="entry name" value="AMINOALKYLPHOSPHONATE N-ACETYLTRANSFERASE-RELATED"/>
    <property type="match status" value="1"/>
</dbReference>
<keyword evidence="2" id="KW-0012">Acyltransferase</keyword>
<evidence type="ECO:0000256" key="2">
    <source>
        <dbReference type="ARBA" id="ARBA00023315"/>
    </source>
</evidence>
<dbReference type="Proteomes" id="UP000318413">
    <property type="component" value="Unassembled WGS sequence"/>
</dbReference>
<evidence type="ECO:0000313" key="5">
    <source>
        <dbReference type="Proteomes" id="UP000318413"/>
    </source>
</evidence>
<dbReference type="InterPro" id="IPR000182">
    <property type="entry name" value="GNAT_dom"/>
</dbReference>
<proteinExistence type="predicted"/>
<dbReference type="Pfam" id="PF00583">
    <property type="entry name" value="Acetyltransf_1"/>
    <property type="match status" value="1"/>
</dbReference>
<protein>
    <submittedName>
        <fullName evidence="4">GNAT family N-acetyltransferase</fullName>
    </submittedName>
</protein>
<dbReference type="RefSeq" id="WP_140868786.1">
    <property type="nucleotide sequence ID" value="NZ_RCZK01000003.1"/>
</dbReference>
<comment type="caution">
    <text evidence="4">The sequence shown here is derived from an EMBL/GenBank/DDBJ whole genome shotgun (WGS) entry which is preliminary data.</text>
</comment>
<evidence type="ECO:0000256" key="1">
    <source>
        <dbReference type="ARBA" id="ARBA00022679"/>
    </source>
</evidence>
<dbReference type="Gene3D" id="3.40.630.30">
    <property type="match status" value="1"/>
</dbReference>
<dbReference type="GO" id="GO:0016747">
    <property type="term" value="F:acyltransferase activity, transferring groups other than amino-acyl groups"/>
    <property type="evidence" value="ECO:0007669"/>
    <property type="project" value="InterPro"/>
</dbReference>
<keyword evidence="5" id="KW-1185">Reference proteome</keyword>
<dbReference type="AlphaFoldDB" id="A0A502CK33"/>
<dbReference type="InterPro" id="IPR016181">
    <property type="entry name" value="Acyl_CoA_acyltransferase"/>
</dbReference>
<sequence length="168" mass="18767">MIAFRDAVVADADILCELARRTFSDTFGHLYDPGDLAAFLATHTPERWRNELADPAFAIRLAEQDGSAIGYAKLGPPSLPFEPRGASIELRQFYLLAPAQGTGAAQDMMAWVLDTARGRGADNLYLSVFVDNHRARRFYARHGFERIGEYGFMVGNHRDTDDVMRLTL</sequence>
<dbReference type="OrthoDB" id="143110at2"/>
<organism evidence="4 5">
    <name type="scientific">Sphingomonas oligophenolica</name>
    <dbReference type="NCBI Taxonomy" id="301154"/>
    <lineage>
        <taxon>Bacteria</taxon>
        <taxon>Pseudomonadati</taxon>
        <taxon>Pseudomonadota</taxon>
        <taxon>Alphaproteobacteria</taxon>
        <taxon>Sphingomonadales</taxon>
        <taxon>Sphingomonadaceae</taxon>
        <taxon>Sphingomonas</taxon>
    </lineage>
</organism>
<dbReference type="PANTHER" id="PTHR43877">
    <property type="entry name" value="AMINOALKYLPHOSPHONATE N-ACETYLTRANSFERASE-RELATED-RELATED"/>
    <property type="match status" value="1"/>
</dbReference>
<name>A0A502CK33_9SPHN</name>